<dbReference type="Pfam" id="PF09834">
    <property type="entry name" value="DUF2061"/>
    <property type="match status" value="1"/>
</dbReference>
<reference evidence="4" key="1">
    <citation type="submission" date="2018-09" db="EMBL/GenBank/DDBJ databases">
        <authorList>
            <person name="Zhu H."/>
        </authorList>
    </citation>
    <scope>NUCLEOTIDE SEQUENCE [LARGE SCALE GENOMIC DNA]</scope>
    <source>
        <strain evidence="4">K1S02-23</strain>
    </source>
</reference>
<feature type="domain" description="DUF2061" evidence="2">
    <location>
        <begin position="5"/>
        <end position="55"/>
    </location>
</feature>
<dbReference type="RefSeq" id="WP_119786275.1">
    <property type="nucleotide sequence ID" value="NZ_QYUQ01000002.1"/>
</dbReference>
<keyword evidence="1" id="KW-0472">Membrane</keyword>
<evidence type="ECO:0000256" key="1">
    <source>
        <dbReference type="SAM" id="Phobius"/>
    </source>
</evidence>
<keyword evidence="4" id="KW-1185">Reference proteome</keyword>
<organism evidence="3 4">
    <name type="scientific">Noviherbaspirillum sedimenti</name>
    <dbReference type="NCBI Taxonomy" id="2320865"/>
    <lineage>
        <taxon>Bacteria</taxon>
        <taxon>Pseudomonadati</taxon>
        <taxon>Pseudomonadota</taxon>
        <taxon>Betaproteobacteria</taxon>
        <taxon>Burkholderiales</taxon>
        <taxon>Oxalobacteraceae</taxon>
        <taxon>Noviherbaspirillum</taxon>
    </lineage>
</organism>
<dbReference type="InterPro" id="IPR018638">
    <property type="entry name" value="DUF2061_membrane"/>
</dbReference>
<gene>
    <name evidence="3" type="ORF">D3878_15285</name>
</gene>
<keyword evidence="1" id="KW-0812">Transmembrane</keyword>
<evidence type="ECO:0000259" key="2">
    <source>
        <dbReference type="Pfam" id="PF09834"/>
    </source>
</evidence>
<sequence>MVTAAKTASQVGLHMGVAFGVMYVITGSLAFGGVAAILEPICNVVLLPLHDKAWEKIRARLDAKNPPSSVSPMPDGAQPA</sequence>
<dbReference type="OrthoDB" id="9133582at2"/>
<accession>A0A3A3G4K9</accession>
<protein>
    <submittedName>
        <fullName evidence="3">DUF2061 domain-containing protein</fullName>
    </submittedName>
</protein>
<evidence type="ECO:0000313" key="3">
    <source>
        <dbReference type="EMBL" id="RJG02774.1"/>
    </source>
</evidence>
<keyword evidence="1" id="KW-1133">Transmembrane helix</keyword>
<feature type="transmembrane region" description="Helical" evidence="1">
    <location>
        <begin position="12"/>
        <end position="38"/>
    </location>
</feature>
<dbReference type="AlphaFoldDB" id="A0A3A3G4K9"/>
<dbReference type="Proteomes" id="UP000266327">
    <property type="component" value="Unassembled WGS sequence"/>
</dbReference>
<dbReference type="EMBL" id="QYUQ01000002">
    <property type="protein sequence ID" value="RJG02774.1"/>
    <property type="molecule type" value="Genomic_DNA"/>
</dbReference>
<name>A0A3A3G4K9_9BURK</name>
<proteinExistence type="predicted"/>
<evidence type="ECO:0000313" key="4">
    <source>
        <dbReference type="Proteomes" id="UP000266327"/>
    </source>
</evidence>
<comment type="caution">
    <text evidence="3">The sequence shown here is derived from an EMBL/GenBank/DDBJ whole genome shotgun (WGS) entry which is preliminary data.</text>
</comment>